<organism evidence="1 2">
    <name type="scientific">Symbiodinium microadriaticum</name>
    <name type="common">Dinoflagellate</name>
    <name type="synonym">Zooxanthella microadriatica</name>
    <dbReference type="NCBI Taxonomy" id="2951"/>
    <lineage>
        <taxon>Eukaryota</taxon>
        <taxon>Sar</taxon>
        <taxon>Alveolata</taxon>
        <taxon>Dinophyceae</taxon>
        <taxon>Suessiales</taxon>
        <taxon>Symbiodiniaceae</taxon>
        <taxon>Symbiodinium</taxon>
    </lineage>
</organism>
<reference evidence="1 2" key="1">
    <citation type="submission" date="2016-02" db="EMBL/GenBank/DDBJ databases">
        <title>Genome analysis of coral dinoflagellate symbionts highlights evolutionary adaptations to a symbiotic lifestyle.</title>
        <authorList>
            <person name="Aranda M."/>
            <person name="Li Y."/>
            <person name="Liew Y.J."/>
            <person name="Baumgarten S."/>
            <person name="Simakov O."/>
            <person name="Wilson M."/>
            <person name="Piel J."/>
            <person name="Ashoor H."/>
            <person name="Bougouffa S."/>
            <person name="Bajic V.B."/>
            <person name="Ryu T."/>
            <person name="Ravasi T."/>
            <person name="Bayer T."/>
            <person name="Micklem G."/>
            <person name="Kim H."/>
            <person name="Bhak J."/>
            <person name="Lajeunesse T.C."/>
            <person name="Voolstra C.R."/>
        </authorList>
    </citation>
    <scope>NUCLEOTIDE SEQUENCE [LARGE SCALE GENOMIC DNA]</scope>
    <source>
        <strain evidence="1 2">CCMP2467</strain>
    </source>
</reference>
<proteinExistence type="predicted"/>
<evidence type="ECO:0000313" key="2">
    <source>
        <dbReference type="Proteomes" id="UP000186817"/>
    </source>
</evidence>
<protein>
    <submittedName>
        <fullName evidence="1">Uncharacterized protein</fullName>
    </submittedName>
</protein>
<keyword evidence="2" id="KW-1185">Reference proteome</keyword>
<dbReference type="AlphaFoldDB" id="A0A1Q9EZY2"/>
<accession>A0A1Q9EZY2</accession>
<gene>
    <name evidence="1" type="ORF">AK812_SmicGene3096</name>
</gene>
<name>A0A1Q9EZY2_SYMMI</name>
<evidence type="ECO:0000313" key="1">
    <source>
        <dbReference type="EMBL" id="OLQ12912.1"/>
    </source>
</evidence>
<comment type="caution">
    <text evidence="1">The sequence shown here is derived from an EMBL/GenBank/DDBJ whole genome shotgun (WGS) entry which is preliminary data.</text>
</comment>
<dbReference type="EMBL" id="LSRX01000036">
    <property type="protein sequence ID" value="OLQ12912.1"/>
    <property type="molecule type" value="Genomic_DNA"/>
</dbReference>
<dbReference type="Proteomes" id="UP000186817">
    <property type="component" value="Unassembled WGS sequence"/>
</dbReference>
<sequence length="74" mass="8183">MFRLCFVCLTDVRIGCPLPEVAEPDRSDPLTQKEKTVVECASNWLCNQSSTDGACVLTSALHVLSDPRNMLRSN</sequence>